<accession>A0ABP0IAP5</accession>
<evidence type="ECO:0000256" key="2">
    <source>
        <dbReference type="SAM" id="Phobius"/>
    </source>
</evidence>
<proteinExistence type="predicted"/>
<evidence type="ECO:0000313" key="3">
    <source>
        <dbReference type="EMBL" id="CAK8999655.1"/>
    </source>
</evidence>
<keyword evidence="4" id="KW-1185">Reference proteome</keyword>
<reference evidence="3 4" key="1">
    <citation type="submission" date="2024-02" db="EMBL/GenBank/DDBJ databases">
        <authorList>
            <person name="Chen Y."/>
            <person name="Shah S."/>
            <person name="Dougan E. K."/>
            <person name="Thang M."/>
            <person name="Chan C."/>
        </authorList>
    </citation>
    <scope>NUCLEOTIDE SEQUENCE [LARGE SCALE GENOMIC DNA]</scope>
</reference>
<sequence>MASSASFHLRPSAQPFISCRLRPSPKSPHGLHANAAPVLAVREGQTGLQEVAGASALAEKEAFEAFARLPSVGTWMLMPSPKARRGLDTWPAEPQMGVTSLVKCADTAADPDKEEDGRDARLMNLIAQASEKHVPLVQCSILKPEMLDFKEAARFRPSVGTWLKPRQTLAAIPPSSLAVLSLREPKDERYDLKVPLADSRPAIVVPEVEDSLELHFFHLDFRKADSNSVKNEILHGLMEMGCHKGLLSNMRIKLRAGSPGCIAEIQGAGQHLKSIDIYSLKVMGCQAQSAASAAAQAVTAGVMPSIPMRTHEKEVHHINLVSSDDPREQAKTTVTGAASQPTSLSSSPSARQPLLAENQGHGASPGVGSRTPFLSGTPTRDPSSPGGSRPFGFRRHAMPPTERRKAGPRRLWARDSWNVEELRISDIMSRSMESEGSELIDPGLEEEELQDMLLELYSEDTDADSVRWTFQLASRGSQRCTSTSNLHYAFRAHHYCHFLPQEIMRTLATTNVASSGAVDSALLQQLLEDLNDGYTVPAAEVKAVLDEADALAAAGGSGRASLLRAISAWYLNVVRNDSPWSTTLKACYGRWIPKKGYHLEVFGRLRSSIVNANEAFHEEHNPDSAGQAVWFLIQAAIFLVALVLPFGFFLWLIVLGAEHGDDRCPKDLDGLITWFGSLGLASLVVGWLDESLIAQSEDQLVKASSIGLALKVVLLIMPWVGAFWTFHLASNDQQTCGLFLTGASSLLWTVLLIAELAFGFAFLWHLAVFSEHEMTLRKGHQHPV</sequence>
<keyword evidence="2" id="KW-0472">Membrane</keyword>
<feature type="region of interest" description="Disordered" evidence="1">
    <location>
        <begin position="319"/>
        <end position="408"/>
    </location>
</feature>
<evidence type="ECO:0000313" key="4">
    <source>
        <dbReference type="Proteomes" id="UP001642484"/>
    </source>
</evidence>
<feature type="transmembrane region" description="Helical" evidence="2">
    <location>
        <begin position="738"/>
        <end position="764"/>
    </location>
</feature>
<organism evidence="3 4">
    <name type="scientific">Durusdinium trenchii</name>
    <dbReference type="NCBI Taxonomy" id="1381693"/>
    <lineage>
        <taxon>Eukaryota</taxon>
        <taxon>Sar</taxon>
        <taxon>Alveolata</taxon>
        <taxon>Dinophyceae</taxon>
        <taxon>Suessiales</taxon>
        <taxon>Symbiodiniaceae</taxon>
        <taxon>Durusdinium</taxon>
    </lineage>
</organism>
<keyword evidence="2" id="KW-1133">Transmembrane helix</keyword>
<evidence type="ECO:0000256" key="1">
    <source>
        <dbReference type="SAM" id="MobiDB-lite"/>
    </source>
</evidence>
<name>A0ABP0IAP5_9DINO</name>
<dbReference type="EMBL" id="CAXAMN010002447">
    <property type="protein sequence ID" value="CAK8999655.1"/>
    <property type="molecule type" value="Genomic_DNA"/>
</dbReference>
<feature type="transmembrane region" description="Helical" evidence="2">
    <location>
        <begin position="668"/>
        <end position="688"/>
    </location>
</feature>
<feature type="compositionally biased region" description="Polar residues" evidence="1">
    <location>
        <begin position="372"/>
        <end position="386"/>
    </location>
</feature>
<gene>
    <name evidence="3" type="ORF">CCMP2556_LOCUS5738</name>
</gene>
<comment type="caution">
    <text evidence="3">The sequence shown here is derived from an EMBL/GenBank/DDBJ whole genome shotgun (WGS) entry which is preliminary data.</text>
</comment>
<feature type="transmembrane region" description="Helical" evidence="2">
    <location>
        <begin position="708"/>
        <end position="726"/>
    </location>
</feature>
<dbReference type="Proteomes" id="UP001642484">
    <property type="component" value="Unassembled WGS sequence"/>
</dbReference>
<feature type="transmembrane region" description="Helical" evidence="2">
    <location>
        <begin position="629"/>
        <end position="656"/>
    </location>
</feature>
<feature type="compositionally biased region" description="Low complexity" evidence="1">
    <location>
        <begin position="337"/>
        <end position="356"/>
    </location>
</feature>
<keyword evidence="2" id="KW-0812">Transmembrane</keyword>
<protein>
    <submittedName>
        <fullName evidence="3">Uncharacterized protein</fullName>
    </submittedName>
</protein>